<dbReference type="EMBL" id="ML122257">
    <property type="protein sequence ID" value="RPD62902.1"/>
    <property type="molecule type" value="Genomic_DNA"/>
</dbReference>
<comment type="pathway">
    <text evidence="3">Secondary metabolite biosynthesis.</text>
</comment>
<dbReference type="InterPro" id="IPR002401">
    <property type="entry name" value="Cyt_P450_E_grp-I"/>
</dbReference>
<dbReference type="GO" id="GO:0020037">
    <property type="term" value="F:heme binding"/>
    <property type="evidence" value="ECO:0007669"/>
    <property type="project" value="InterPro"/>
</dbReference>
<dbReference type="AlphaFoldDB" id="A0A5C2SGK9"/>
<keyword evidence="16" id="KW-1185">Reference proteome</keyword>
<evidence type="ECO:0000256" key="6">
    <source>
        <dbReference type="ARBA" id="ARBA00022692"/>
    </source>
</evidence>
<dbReference type="Proteomes" id="UP000313359">
    <property type="component" value="Unassembled WGS sequence"/>
</dbReference>
<feature type="binding site" description="axial binding residue" evidence="13">
    <location>
        <position position="395"/>
    </location>
    <ligand>
        <name>heme</name>
        <dbReference type="ChEBI" id="CHEBI:30413"/>
    </ligand>
    <ligandPart>
        <name>Fe</name>
        <dbReference type="ChEBI" id="CHEBI:18248"/>
    </ligandPart>
</feature>
<dbReference type="OrthoDB" id="2743021at2759"/>
<dbReference type="InterPro" id="IPR001128">
    <property type="entry name" value="Cyt_P450"/>
</dbReference>
<evidence type="ECO:0000256" key="11">
    <source>
        <dbReference type="ARBA" id="ARBA00023033"/>
    </source>
</evidence>
<dbReference type="STRING" id="1328759.A0A5C2SGK9"/>
<dbReference type="InterPro" id="IPR017972">
    <property type="entry name" value="Cyt_P450_CS"/>
</dbReference>
<dbReference type="Pfam" id="PF00067">
    <property type="entry name" value="p450"/>
    <property type="match status" value="1"/>
</dbReference>
<dbReference type="PANTHER" id="PTHR46300">
    <property type="entry name" value="P450, PUTATIVE (EUROFUNG)-RELATED-RELATED"/>
    <property type="match status" value="1"/>
</dbReference>
<dbReference type="PANTHER" id="PTHR46300:SF7">
    <property type="entry name" value="P450, PUTATIVE (EUROFUNG)-RELATED"/>
    <property type="match status" value="1"/>
</dbReference>
<keyword evidence="10 13" id="KW-0408">Iron</keyword>
<keyword evidence="11 14" id="KW-0503">Monooxygenase</keyword>
<keyword evidence="7 13" id="KW-0479">Metal-binding</keyword>
<evidence type="ECO:0000256" key="13">
    <source>
        <dbReference type="PIRSR" id="PIRSR602401-1"/>
    </source>
</evidence>
<dbReference type="PRINTS" id="PR00385">
    <property type="entry name" value="P450"/>
</dbReference>
<dbReference type="SUPFAM" id="SSF48264">
    <property type="entry name" value="Cytochrome P450"/>
    <property type="match status" value="1"/>
</dbReference>
<evidence type="ECO:0000313" key="15">
    <source>
        <dbReference type="EMBL" id="RPD62902.1"/>
    </source>
</evidence>
<protein>
    <submittedName>
        <fullName evidence="15">CyP450 monooxygenase</fullName>
    </submittedName>
</protein>
<dbReference type="InterPro" id="IPR050364">
    <property type="entry name" value="Cytochrome_P450_fung"/>
</dbReference>
<keyword evidence="9 14" id="KW-0560">Oxidoreductase</keyword>
<comment type="subcellular location">
    <subcellularLocation>
        <location evidence="2">Membrane</location>
        <topology evidence="2">Single-pass membrane protein</topology>
    </subcellularLocation>
</comment>
<dbReference type="GO" id="GO:0005506">
    <property type="term" value="F:iron ion binding"/>
    <property type="evidence" value="ECO:0007669"/>
    <property type="project" value="InterPro"/>
</dbReference>
<dbReference type="Gene3D" id="1.10.630.10">
    <property type="entry name" value="Cytochrome P450"/>
    <property type="match status" value="1"/>
</dbReference>
<proteinExistence type="inferred from homology"/>
<evidence type="ECO:0000256" key="5">
    <source>
        <dbReference type="ARBA" id="ARBA00022617"/>
    </source>
</evidence>
<evidence type="ECO:0000256" key="3">
    <source>
        <dbReference type="ARBA" id="ARBA00005179"/>
    </source>
</evidence>
<keyword evidence="8" id="KW-1133">Transmembrane helix</keyword>
<keyword evidence="12" id="KW-0472">Membrane</keyword>
<evidence type="ECO:0000256" key="8">
    <source>
        <dbReference type="ARBA" id="ARBA00022989"/>
    </source>
</evidence>
<evidence type="ECO:0000256" key="9">
    <source>
        <dbReference type="ARBA" id="ARBA00023002"/>
    </source>
</evidence>
<evidence type="ECO:0000256" key="2">
    <source>
        <dbReference type="ARBA" id="ARBA00004167"/>
    </source>
</evidence>
<dbReference type="GO" id="GO:0004497">
    <property type="term" value="F:monooxygenase activity"/>
    <property type="evidence" value="ECO:0007669"/>
    <property type="project" value="UniProtKB-KW"/>
</dbReference>
<comment type="similarity">
    <text evidence="4 14">Belongs to the cytochrome P450 family.</text>
</comment>
<evidence type="ECO:0000256" key="4">
    <source>
        <dbReference type="ARBA" id="ARBA00010617"/>
    </source>
</evidence>
<evidence type="ECO:0000256" key="1">
    <source>
        <dbReference type="ARBA" id="ARBA00001971"/>
    </source>
</evidence>
<reference evidence="15" key="1">
    <citation type="journal article" date="2018" name="Genome Biol. Evol.">
        <title>Genomics and development of Lentinus tigrinus, a white-rot wood-decaying mushroom with dimorphic fruiting bodies.</title>
        <authorList>
            <person name="Wu B."/>
            <person name="Xu Z."/>
            <person name="Knudson A."/>
            <person name="Carlson A."/>
            <person name="Chen N."/>
            <person name="Kovaka S."/>
            <person name="LaButti K."/>
            <person name="Lipzen A."/>
            <person name="Pennachio C."/>
            <person name="Riley R."/>
            <person name="Schakwitz W."/>
            <person name="Umezawa K."/>
            <person name="Ohm R.A."/>
            <person name="Grigoriev I.V."/>
            <person name="Nagy L.G."/>
            <person name="Gibbons J."/>
            <person name="Hibbett D."/>
        </authorList>
    </citation>
    <scope>NUCLEOTIDE SEQUENCE [LARGE SCALE GENOMIC DNA]</scope>
    <source>
        <strain evidence="15">ALCF2SS1-6</strain>
    </source>
</reference>
<name>A0A5C2SGK9_9APHY</name>
<evidence type="ECO:0000313" key="16">
    <source>
        <dbReference type="Proteomes" id="UP000313359"/>
    </source>
</evidence>
<evidence type="ECO:0000256" key="10">
    <source>
        <dbReference type="ARBA" id="ARBA00023004"/>
    </source>
</evidence>
<dbReference type="CDD" id="cd11065">
    <property type="entry name" value="CYP64-like"/>
    <property type="match status" value="1"/>
</dbReference>
<evidence type="ECO:0000256" key="12">
    <source>
        <dbReference type="ARBA" id="ARBA00023136"/>
    </source>
</evidence>
<comment type="cofactor">
    <cofactor evidence="1 13">
        <name>heme</name>
        <dbReference type="ChEBI" id="CHEBI:30413"/>
    </cofactor>
</comment>
<keyword evidence="6" id="KW-0812">Transmembrane</keyword>
<accession>A0A5C2SGK9</accession>
<dbReference type="PRINTS" id="PR00463">
    <property type="entry name" value="EP450I"/>
</dbReference>
<gene>
    <name evidence="15" type="ORF">L227DRAFT_407332</name>
</gene>
<dbReference type="GO" id="GO:0016705">
    <property type="term" value="F:oxidoreductase activity, acting on paired donors, with incorporation or reduction of molecular oxygen"/>
    <property type="evidence" value="ECO:0007669"/>
    <property type="project" value="InterPro"/>
</dbReference>
<dbReference type="InterPro" id="IPR036396">
    <property type="entry name" value="Cyt_P450_sf"/>
</dbReference>
<organism evidence="15 16">
    <name type="scientific">Lentinus tigrinus ALCF2SS1-6</name>
    <dbReference type="NCBI Taxonomy" id="1328759"/>
    <lineage>
        <taxon>Eukaryota</taxon>
        <taxon>Fungi</taxon>
        <taxon>Dikarya</taxon>
        <taxon>Basidiomycota</taxon>
        <taxon>Agaricomycotina</taxon>
        <taxon>Agaricomycetes</taxon>
        <taxon>Polyporales</taxon>
        <taxon>Polyporaceae</taxon>
        <taxon>Lentinus</taxon>
    </lineage>
</organism>
<evidence type="ECO:0000256" key="7">
    <source>
        <dbReference type="ARBA" id="ARBA00022723"/>
    </source>
</evidence>
<dbReference type="GO" id="GO:0016020">
    <property type="term" value="C:membrane"/>
    <property type="evidence" value="ECO:0007669"/>
    <property type="project" value="UniProtKB-SubCell"/>
</dbReference>
<evidence type="ECO:0000256" key="14">
    <source>
        <dbReference type="RuleBase" id="RU000461"/>
    </source>
</evidence>
<keyword evidence="5 13" id="KW-0349">Heme</keyword>
<dbReference type="PROSITE" id="PS00086">
    <property type="entry name" value="CYTOCHROME_P450"/>
    <property type="match status" value="1"/>
</dbReference>
<sequence length="467" mass="53121">MRQPELWRAHRRLCETYGDVVHLSMFGEHFIVLGSQQAIFDLLDKQSAATSDRPQNPLIKLCGQGFNFGLYPYGQWWRRHRRVFSQYIPLTVPEEQLLIQHEYATLFLRKLLTDPVALCDHIRYVFSATIVKIMYGVQVANDGDPSVALIIRTLDGLKALLSGQMLVQYLPILRHVPMWVPVLGTQLRQLAEWRAAADEVKQVLFSKTQDDLVQGRENTSVLGRSLQELDEKKGDVNLAEEHLVAMNTCITAFEGAAETTFSTIQGFFLAMSLNRDVQKKAQVELDSVVGPHRLPEYRDRASLPYVDAVLKESLRWHNVAPFGLLHCAGEDVEYRGYFIPKGTTFMSNVWACMHDPEVYANPDRFLPDRFIRDGKLDPEVRDPSDFVFGFGRRICPGRAFAEAQMFDIIAMVLHVFEITPPLDEHGHPIDIEPRVGGTFLLYPEDCRCTLKPRSAQAEALFSGKRSS</sequence>